<feature type="transmembrane region" description="Helical" evidence="12">
    <location>
        <begin position="529"/>
        <end position="549"/>
    </location>
</feature>
<feature type="transmembrane region" description="Helical" evidence="12">
    <location>
        <begin position="147"/>
        <end position="168"/>
    </location>
</feature>
<dbReference type="AlphaFoldDB" id="A0A1H5V3F4"/>
<feature type="transmembrane region" description="Helical" evidence="12">
    <location>
        <begin position="42"/>
        <end position="61"/>
    </location>
</feature>
<protein>
    <submittedName>
        <fullName evidence="13">Transporter, SSS family</fullName>
    </submittedName>
</protein>
<feature type="transmembrane region" description="Helical" evidence="12">
    <location>
        <begin position="228"/>
        <end position="247"/>
    </location>
</feature>
<feature type="transmembrane region" description="Helical" evidence="12">
    <location>
        <begin position="116"/>
        <end position="141"/>
    </location>
</feature>
<evidence type="ECO:0000313" key="14">
    <source>
        <dbReference type="Proteomes" id="UP000236738"/>
    </source>
</evidence>
<evidence type="ECO:0000313" key="13">
    <source>
        <dbReference type="EMBL" id="SEF81992.1"/>
    </source>
</evidence>
<feature type="transmembrane region" description="Helical" evidence="12">
    <location>
        <begin position="445"/>
        <end position="464"/>
    </location>
</feature>
<dbReference type="CDD" id="cd11494">
    <property type="entry name" value="SLC5sbd_NIS-like_u2"/>
    <property type="match status" value="1"/>
</dbReference>
<dbReference type="Pfam" id="PF00474">
    <property type="entry name" value="SSF"/>
    <property type="match status" value="2"/>
</dbReference>
<dbReference type="Gene3D" id="1.20.1730.10">
    <property type="entry name" value="Sodium/glucose cotransporter"/>
    <property type="match status" value="1"/>
</dbReference>
<dbReference type="PANTHER" id="PTHR42985">
    <property type="entry name" value="SODIUM-COUPLED MONOCARBOXYLATE TRANSPORTER"/>
    <property type="match status" value="1"/>
</dbReference>
<keyword evidence="14" id="KW-1185">Reference proteome</keyword>
<keyword evidence="8" id="KW-0406">Ion transport</keyword>
<feature type="transmembrane region" description="Helical" evidence="12">
    <location>
        <begin position="499"/>
        <end position="517"/>
    </location>
</feature>
<name>A0A1H5V3F4_9FLAO</name>
<accession>A0A1H5V3F4</accession>
<keyword evidence="5 12" id="KW-0812">Transmembrane</keyword>
<feature type="transmembrane region" description="Helical" evidence="12">
    <location>
        <begin position="180"/>
        <end position="198"/>
    </location>
</feature>
<dbReference type="RefSeq" id="WP_103912989.1">
    <property type="nucleotide sequence ID" value="NZ_FNUS01000001.1"/>
</dbReference>
<dbReference type="GO" id="GO:0015293">
    <property type="term" value="F:symporter activity"/>
    <property type="evidence" value="ECO:0007669"/>
    <property type="project" value="TreeGrafter"/>
</dbReference>
<keyword evidence="7" id="KW-0915">Sodium</keyword>
<feature type="transmembrane region" description="Helical" evidence="12">
    <location>
        <begin position="268"/>
        <end position="295"/>
    </location>
</feature>
<dbReference type="Proteomes" id="UP000236738">
    <property type="component" value="Unassembled WGS sequence"/>
</dbReference>
<feature type="transmembrane region" description="Helical" evidence="12">
    <location>
        <begin position="382"/>
        <end position="403"/>
    </location>
</feature>
<organism evidence="13 14">
    <name type="scientific">Halpernia humi</name>
    <dbReference type="NCBI Taxonomy" id="493375"/>
    <lineage>
        <taxon>Bacteria</taxon>
        <taxon>Pseudomonadati</taxon>
        <taxon>Bacteroidota</taxon>
        <taxon>Flavobacteriia</taxon>
        <taxon>Flavobacteriales</taxon>
        <taxon>Weeksellaceae</taxon>
        <taxon>Chryseobacterium group</taxon>
        <taxon>Halpernia</taxon>
    </lineage>
</organism>
<dbReference type="OrthoDB" id="9803597at2"/>
<gene>
    <name evidence="13" type="ORF">SAMN05421847_1027</name>
</gene>
<evidence type="ECO:0000256" key="1">
    <source>
        <dbReference type="ARBA" id="ARBA00004651"/>
    </source>
</evidence>
<proteinExistence type="inferred from homology"/>
<evidence type="ECO:0000256" key="2">
    <source>
        <dbReference type="ARBA" id="ARBA00006434"/>
    </source>
</evidence>
<evidence type="ECO:0000256" key="9">
    <source>
        <dbReference type="ARBA" id="ARBA00023136"/>
    </source>
</evidence>
<keyword evidence="6 12" id="KW-1133">Transmembrane helix</keyword>
<comment type="subcellular location">
    <subcellularLocation>
        <location evidence="1">Cell membrane</location>
        <topology evidence="1">Multi-pass membrane protein</topology>
    </subcellularLocation>
</comment>
<evidence type="ECO:0000256" key="4">
    <source>
        <dbReference type="ARBA" id="ARBA00022475"/>
    </source>
</evidence>
<dbReference type="PANTHER" id="PTHR42985:SF47">
    <property type="entry name" value="INTEGRAL MEMBRANE TRANSPORT PROTEIN"/>
    <property type="match status" value="1"/>
</dbReference>
<keyword evidence="10" id="KW-0739">Sodium transport</keyword>
<dbReference type="GO" id="GO:0006814">
    <property type="term" value="P:sodium ion transport"/>
    <property type="evidence" value="ECO:0007669"/>
    <property type="project" value="UniProtKB-KW"/>
</dbReference>
<feature type="transmembrane region" description="Helical" evidence="12">
    <location>
        <begin position="6"/>
        <end position="22"/>
    </location>
</feature>
<dbReference type="InterPro" id="IPR001734">
    <property type="entry name" value="Na/solute_symporter"/>
</dbReference>
<evidence type="ECO:0000256" key="6">
    <source>
        <dbReference type="ARBA" id="ARBA00022989"/>
    </source>
</evidence>
<evidence type="ECO:0000256" key="5">
    <source>
        <dbReference type="ARBA" id="ARBA00022692"/>
    </source>
</evidence>
<comment type="similarity">
    <text evidence="2 11">Belongs to the sodium:solute symporter (SSF) (TC 2.A.21) family.</text>
</comment>
<dbReference type="EMBL" id="FNUS01000001">
    <property type="protein sequence ID" value="SEF81992.1"/>
    <property type="molecule type" value="Genomic_DNA"/>
</dbReference>
<dbReference type="GO" id="GO:0005886">
    <property type="term" value="C:plasma membrane"/>
    <property type="evidence" value="ECO:0007669"/>
    <property type="project" value="UniProtKB-SubCell"/>
</dbReference>
<keyword evidence="4" id="KW-1003">Cell membrane</keyword>
<dbReference type="PROSITE" id="PS50283">
    <property type="entry name" value="NA_SOLUT_SYMP_3"/>
    <property type="match status" value="1"/>
</dbReference>
<keyword evidence="3" id="KW-0813">Transport</keyword>
<evidence type="ECO:0000256" key="8">
    <source>
        <dbReference type="ARBA" id="ARBA00023065"/>
    </source>
</evidence>
<dbReference type="InterPro" id="IPR051163">
    <property type="entry name" value="Sodium:Solute_Symporter_SSF"/>
</dbReference>
<keyword evidence="9 12" id="KW-0472">Membrane</keyword>
<evidence type="ECO:0000256" key="11">
    <source>
        <dbReference type="RuleBase" id="RU362091"/>
    </source>
</evidence>
<dbReference type="InterPro" id="IPR038377">
    <property type="entry name" value="Na/Glc_symporter_sf"/>
</dbReference>
<sequence length="554" mass="62402">MKQLDWLVLIFVLLFIVIYGIYKSKKIKTSESFLGGKTNPWWMVGLSIMATQASAITFLSTPGQAYNDGLGFVQFYFGLPIAMVILCVWVLPKFFKMNVLTAYEYLEKRFGLSTRILTAILFLIQRGLAAGITIFAPAIILSTILGWNLMLTNIVIGSLVTIYTLAGGTEAVSQTQKQQMIVIFIGMFLAFFLILKNLPLDLNDALLYSGSMGKINPVSFKFDLNSRYNIWSALLGGTFLFLSYFGTDQSQVQRYLTGKSLKEARLGLLFNGLFKIPMQFFILFIGVMVFVFFQFEKTPLNFNPLSQKLQNNTEYKSLNADFDKIYQEKKEKIAEWENGHSDAVMSELKVLQAKEVVIREDAKKIIDKAAPDIESNDKDYVFIYYILHYLPTGIVGLLIAVILSAAMSSTSSELNALATTTVVDIYKRNFVPNISDKKYLYASRLFTLMWGMIAVFFAVNASLFENLIQAVNIIGSLFYGTILGVFAIAFLLPKIGGKATMWSILIVEPIIILLYFLNVTEVIKLEFLWLNPIGCLLMIGVAGVLERFVRREVT</sequence>
<evidence type="ECO:0000256" key="7">
    <source>
        <dbReference type="ARBA" id="ARBA00023053"/>
    </source>
</evidence>
<evidence type="ECO:0000256" key="3">
    <source>
        <dbReference type="ARBA" id="ARBA00022448"/>
    </source>
</evidence>
<evidence type="ECO:0000256" key="10">
    <source>
        <dbReference type="ARBA" id="ARBA00023201"/>
    </source>
</evidence>
<reference evidence="14" key="1">
    <citation type="submission" date="2016-10" db="EMBL/GenBank/DDBJ databases">
        <authorList>
            <person name="Varghese N."/>
            <person name="Submissions S."/>
        </authorList>
    </citation>
    <scope>NUCLEOTIDE SEQUENCE [LARGE SCALE GENOMIC DNA]</scope>
    <source>
        <strain evidence="14">DSM 21580</strain>
    </source>
</reference>
<feature type="transmembrane region" description="Helical" evidence="12">
    <location>
        <begin position="73"/>
        <end position="95"/>
    </location>
</feature>
<feature type="transmembrane region" description="Helical" evidence="12">
    <location>
        <begin position="470"/>
        <end position="492"/>
    </location>
</feature>
<evidence type="ECO:0000256" key="12">
    <source>
        <dbReference type="SAM" id="Phobius"/>
    </source>
</evidence>